<name>A0A417YAD4_9BACI</name>
<dbReference type="AlphaFoldDB" id="A0A417YAD4"/>
<dbReference type="Proteomes" id="UP000285456">
    <property type="component" value="Unassembled WGS sequence"/>
</dbReference>
<dbReference type="InterPro" id="IPR012397">
    <property type="entry name" value="Pullulanase"/>
</dbReference>
<keyword evidence="2" id="KW-1185">Reference proteome</keyword>
<protein>
    <submittedName>
        <fullName evidence="1">NERD domain-containing protein</fullName>
    </submittedName>
</protein>
<organism evidence="1 2">
    <name type="scientific">Oceanobacillus profundus</name>
    <dbReference type="NCBI Taxonomy" id="372463"/>
    <lineage>
        <taxon>Bacteria</taxon>
        <taxon>Bacillati</taxon>
        <taxon>Bacillota</taxon>
        <taxon>Bacilli</taxon>
        <taxon>Bacillales</taxon>
        <taxon>Bacillaceae</taxon>
        <taxon>Oceanobacillus</taxon>
    </lineage>
</organism>
<gene>
    <name evidence="1" type="ORF">D1B32_21265</name>
</gene>
<reference evidence="1 2" key="1">
    <citation type="journal article" date="2007" name="Int. J. Syst. Evol. Microbiol.">
        <title>Oceanobacillus profundus sp. nov., isolated from a deep-sea sediment core.</title>
        <authorList>
            <person name="Kim Y.G."/>
            <person name="Choi D.H."/>
            <person name="Hyun S."/>
            <person name="Cho B.C."/>
        </authorList>
    </citation>
    <scope>NUCLEOTIDE SEQUENCE [LARGE SCALE GENOMIC DNA]</scope>
    <source>
        <strain evidence="1 2">DSM 18246</strain>
    </source>
</reference>
<evidence type="ECO:0000313" key="2">
    <source>
        <dbReference type="Proteomes" id="UP000285456"/>
    </source>
</evidence>
<dbReference type="EMBL" id="QWEH01000022">
    <property type="protein sequence ID" value="RHW29643.1"/>
    <property type="molecule type" value="Genomic_DNA"/>
</dbReference>
<dbReference type="OrthoDB" id="2433183at2"/>
<evidence type="ECO:0000313" key="1">
    <source>
        <dbReference type="EMBL" id="RHW29643.1"/>
    </source>
</evidence>
<dbReference type="PIRSF" id="PIRSF012560">
    <property type="entry name" value="Pullulanase"/>
    <property type="match status" value="1"/>
</dbReference>
<accession>A0A417YAD4</accession>
<proteinExistence type="predicted"/>
<comment type="caution">
    <text evidence="1">The sequence shown here is derived from an EMBL/GenBank/DDBJ whole genome shotgun (WGS) entry which is preliminary data.</text>
</comment>
<sequence>MAQLIKLQDYLSRYEWDAYRYPTQYIRLKKDNWNKLYYIWENPENGESITGTDEAAEQNRNERSVFSKLRTKFKRGKDLVEETKPKQESNQYADLPESEEELKHYFLDKLFQFQMKWATSTITHTSIVDREYYQDPLLRYLLQRFPDTYLVMYFPVFEIKNAPVETEIILISPIGIEIIYFVEKQTSAVIMAWDERTWLVEEEKKQTKILSPIIALKRTEKLIRSILQTYSIDFPIEKTVLSRTNSIVFATEPYQTKLVDQSKYPDWFQEKRRLTSPLKSSQLKVIEALLKHCSSTSFRRPEWEVDTSPTMIVDLEE</sequence>